<dbReference type="RefSeq" id="WP_255915321.1">
    <property type="nucleotide sequence ID" value="NZ_JANFQO010000014.1"/>
</dbReference>
<feature type="domain" description="PKD" evidence="10">
    <location>
        <begin position="794"/>
        <end position="845"/>
    </location>
</feature>
<evidence type="ECO:0000313" key="11">
    <source>
        <dbReference type="EMBL" id="MCQ4166133.1"/>
    </source>
</evidence>
<dbReference type="InterPro" id="IPR035986">
    <property type="entry name" value="PKD_dom_sf"/>
</dbReference>
<dbReference type="SUPFAM" id="SSF110296">
    <property type="entry name" value="Oligoxyloglucan reducing end-specific cellobiohydrolase"/>
    <property type="match status" value="3"/>
</dbReference>
<keyword evidence="2 9" id="KW-0732">Signal</keyword>
<evidence type="ECO:0000313" key="12">
    <source>
        <dbReference type="Proteomes" id="UP001165498"/>
    </source>
</evidence>
<evidence type="ECO:0000256" key="1">
    <source>
        <dbReference type="ARBA" id="ARBA00001913"/>
    </source>
</evidence>
<dbReference type="InterPro" id="IPR022409">
    <property type="entry name" value="PKD/Chitinase_dom"/>
</dbReference>
<accession>A0ABT1QV20</accession>
<keyword evidence="12" id="KW-1185">Reference proteome</keyword>
<evidence type="ECO:0000259" key="10">
    <source>
        <dbReference type="PROSITE" id="PS50093"/>
    </source>
</evidence>
<comment type="similarity">
    <text evidence="7">Belongs to the glycosyl hydrolase 74 family.</text>
</comment>
<dbReference type="InterPro" id="IPR000601">
    <property type="entry name" value="PKD_dom"/>
</dbReference>
<dbReference type="PANTHER" id="PTHR43739">
    <property type="entry name" value="XYLOGLUCANASE (EUROFUNG)"/>
    <property type="match status" value="1"/>
</dbReference>
<keyword evidence="3" id="KW-0378">Hydrolase</keyword>
<comment type="cofactor">
    <cofactor evidence="1">
        <name>Ca(2+)</name>
        <dbReference type="ChEBI" id="CHEBI:29108"/>
    </cofactor>
</comment>
<feature type="chain" id="PRO_5047056412" evidence="9">
    <location>
        <begin position="29"/>
        <end position="962"/>
    </location>
</feature>
<dbReference type="InterPro" id="IPR013783">
    <property type="entry name" value="Ig-like_fold"/>
</dbReference>
<evidence type="ECO:0000256" key="5">
    <source>
        <dbReference type="ARBA" id="ARBA00023295"/>
    </source>
</evidence>
<organism evidence="11 12">
    <name type="scientific">Tahibacter harae</name>
    <dbReference type="NCBI Taxonomy" id="2963937"/>
    <lineage>
        <taxon>Bacteria</taxon>
        <taxon>Pseudomonadati</taxon>
        <taxon>Pseudomonadota</taxon>
        <taxon>Gammaproteobacteria</taxon>
        <taxon>Lysobacterales</taxon>
        <taxon>Rhodanobacteraceae</taxon>
        <taxon>Tahibacter</taxon>
    </lineage>
</organism>
<proteinExistence type="inferred from homology"/>
<sequence length="962" mass="100477">MSKTVQGWRLLGAAVGFSLLAPALPALASHEEAEHIEKLMRTEGQKESEEHEGREESWQIEQRQLWFERTRGLRNAPDAARNRAESVQALQQMRRSRDPEQQRGGLVWEPVGPSSMTMTDWIMGRVAGRINAVTPVPGNEDTVYVGSAAGGVWKTTNAGASWTPIFDNVGTLPIGAVTLDPNNSNVVWVGTGDKNGGGCAGYFGQGVYLSEDAGATWNARNGAGATNLPLNIVNAVAIQPTDSNVILAGGAGSCSASGALSGAGVFRSADRGLTWTRVLSTNVEDIIFVPGTNTVYAGLIGSGVSKSTDGGATWTPMNTGLNASGTRLRLSMSPSDSNTLYALIGSRLYRTTNGGANWTQTNGSACEGQCGYNLTLSVHPTDPSTLLVGTIRHFRSTNGGTGLSALTATWGTSQKVHQDTHVVRYSATNPNRFWVGTDGGLWRTDDGGASYVNMNSNLNITQFYDIAVHPTDANIVFGGAQDNGSSSRRTSLQWGLTFPSGDGFMNAVDPTTPSRVFQTSYPSGGFPNIVRSEANGSLGSFQSVPTAGMTSSSSFPWVTPMAVAGNQLFASSNTLYRMPTNGSSWTAVSPNMGSAASVVTPQLIGVLMPTYVGTSGGRIYFSPDASVPTPTFTNVTGDYPGGIVSDVAMDPTNAQRAFITRSGFGASRLYRTTTGGTTWAAVGAGLPNVPANSVVVDPGNTNRIFVGTDIGVYESTDGGDNFNAFSAGLPLGLVVTDLEIDNDPYVLTAGTYSRGAWRVVLGSSPTNAPPTVDFSASVNDRTATFDDTSLDFDGTIVSHSWNFGDGSPVSTAADTSHTYANYGTYTVALTVTDDDGASASYSRVVRLFAPPIPLVNGVSVPGLSAPQGDELRYSLQVPAGATNVSFVTTGAGGEDADLTVKLGDDVICESAGATADESCSIPNPAAGNYLVIVLAYSALSNQTITGTYTVPDSIFANGFQLP</sequence>
<dbReference type="Gene3D" id="2.60.40.10">
    <property type="entry name" value="Immunoglobulins"/>
    <property type="match status" value="1"/>
</dbReference>
<dbReference type="InterPro" id="IPR052025">
    <property type="entry name" value="Xyloglucanase_GH74"/>
</dbReference>
<dbReference type="InterPro" id="IPR015943">
    <property type="entry name" value="WD40/YVTN_repeat-like_dom_sf"/>
</dbReference>
<dbReference type="EMBL" id="JANFQO010000014">
    <property type="protein sequence ID" value="MCQ4166133.1"/>
    <property type="molecule type" value="Genomic_DNA"/>
</dbReference>
<evidence type="ECO:0000256" key="7">
    <source>
        <dbReference type="ARBA" id="ARBA00037986"/>
    </source>
</evidence>
<evidence type="ECO:0000256" key="3">
    <source>
        <dbReference type="ARBA" id="ARBA00022801"/>
    </source>
</evidence>
<name>A0ABT1QV20_9GAMM</name>
<evidence type="ECO:0000256" key="8">
    <source>
        <dbReference type="SAM" id="MobiDB-lite"/>
    </source>
</evidence>
<evidence type="ECO:0000256" key="2">
    <source>
        <dbReference type="ARBA" id="ARBA00022729"/>
    </source>
</evidence>
<gene>
    <name evidence="11" type="ORF">NM961_15535</name>
</gene>
<dbReference type="Proteomes" id="UP001165498">
    <property type="component" value="Unassembled WGS sequence"/>
</dbReference>
<evidence type="ECO:0000256" key="6">
    <source>
        <dbReference type="ARBA" id="ARBA00023326"/>
    </source>
</evidence>
<evidence type="ECO:0000256" key="9">
    <source>
        <dbReference type="SAM" id="SignalP"/>
    </source>
</evidence>
<dbReference type="CDD" id="cd15482">
    <property type="entry name" value="Sialidase_non-viral"/>
    <property type="match status" value="1"/>
</dbReference>
<keyword evidence="4" id="KW-0119">Carbohydrate metabolism</keyword>
<comment type="caution">
    <text evidence="11">The sequence shown here is derived from an EMBL/GenBank/DDBJ whole genome shotgun (WGS) entry which is preliminary data.</text>
</comment>
<feature type="signal peptide" evidence="9">
    <location>
        <begin position="1"/>
        <end position="28"/>
    </location>
</feature>
<dbReference type="PANTHER" id="PTHR43739:SF2">
    <property type="entry name" value="OLIGOXYLOGLUCAN-REDUCING END-SPECIFIC XYLOGLUCANASE-RELATED"/>
    <property type="match status" value="1"/>
</dbReference>
<dbReference type="Gene3D" id="2.60.120.380">
    <property type="match status" value="1"/>
</dbReference>
<protein>
    <submittedName>
        <fullName evidence="11">PKD domain-containing protein</fullName>
    </submittedName>
</protein>
<evidence type="ECO:0000256" key="4">
    <source>
        <dbReference type="ARBA" id="ARBA00023277"/>
    </source>
</evidence>
<keyword evidence="6" id="KW-0624">Polysaccharide degradation</keyword>
<dbReference type="PROSITE" id="PS50093">
    <property type="entry name" value="PKD"/>
    <property type="match status" value="1"/>
</dbReference>
<dbReference type="CDD" id="cd00146">
    <property type="entry name" value="PKD"/>
    <property type="match status" value="1"/>
</dbReference>
<dbReference type="SUPFAM" id="SSF49299">
    <property type="entry name" value="PKD domain"/>
    <property type="match status" value="1"/>
</dbReference>
<dbReference type="Pfam" id="PF18911">
    <property type="entry name" value="PKD_4"/>
    <property type="match status" value="1"/>
</dbReference>
<dbReference type="InterPro" id="IPR007280">
    <property type="entry name" value="Peptidase_C_arc/bac"/>
</dbReference>
<feature type="region of interest" description="Disordered" evidence="8">
    <location>
        <begin position="74"/>
        <end position="110"/>
    </location>
</feature>
<feature type="region of interest" description="Disordered" evidence="8">
    <location>
        <begin position="36"/>
        <end position="57"/>
    </location>
</feature>
<reference evidence="11" key="1">
    <citation type="submission" date="2022-07" db="EMBL/GenBank/DDBJ databases">
        <title>Tahibacter sp., a new gammaproteobacterium isolated from the silt sample collected at pig farm.</title>
        <authorList>
            <person name="Chen H."/>
        </authorList>
    </citation>
    <scope>NUCLEOTIDE SEQUENCE</scope>
    <source>
        <strain evidence="11">P2K</strain>
    </source>
</reference>
<dbReference type="SMART" id="SM00089">
    <property type="entry name" value="PKD"/>
    <property type="match status" value="1"/>
</dbReference>
<dbReference type="Gene3D" id="2.130.10.10">
    <property type="entry name" value="YVTN repeat-like/Quinoprotein amine dehydrogenase"/>
    <property type="match status" value="3"/>
</dbReference>
<keyword evidence="5" id="KW-0326">Glycosidase</keyword>
<dbReference type="Pfam" id="PF04151">
    <property type="entry name" value="PPC"/>
    <property type="match status" value="1"/>
</dbReference>